<feature type="domain" description="Ubiquitin-like" evidence="1">
    <location>
        <begin position="1"/>
        <end position="51"/>
    </location>
</feature>
<dbReference type="STRING" id="4097.A0A1S4CWM8"/>
<dbReference type="Pfam" id="PF04641">
    <property type="entry name" value="Rtf2"/>
    <property type="match status" value="1"/>
</dbReference>
<dbReference type="OMA" id="IKSSVCI"/>
<dbReference type="PROSITE" id="PS50053">
    <property type="entry name" value="UBIQUITIN_2"/>
    <property type="match status" value="1"/>
</dbReference>
<dbReference type="InterPro" id="IPR006735">
    <property type="entry name" value="Rtf2"/>
</dbReference>
<reference evidence="2" key="1">
    <citation type="submission" date="2025-08" db="UniProtKB">
        <authorList>
            <consortium name="RefSeq"/>
        </authorList>
    </citation>
    <scope>IDENTIFICATION</scope>
</reference>
<evidence type="ECO:0000313" key="2">
    <source>
        <dbReference type="RefSeq" id="XP_016505542.1"/>
    </source>
</evidence>
<accession>A0A1S4CWM8</accession>
<protein>
    <submittedName>
        <fullName evidence="2">Protein RTF2 homolog</fullName>
    </submittedName>
</protein>
<sequence>MDKIQKSLGSIKDNSIYFTFNGQSTKDSTLLNGSGISPFSTLVLRLRLRGGGGDGGATKAESRDCYLKIYVTKKLDKIDSNEIRLSKWLNCALSNEPLKHHVVVDKLGYIKGSKDMILVELSVIRGKEDRGVGDGEGTGFQCSITGLEFNEKYNFFALRGCGHVLSAKALKEVKSSGCLVCYKEFVESDNLVINGSEEEVAALRDRMKDERVKLKDNTKVEKGKNEDVVVNDE</sequence>
<dbReference type="PANTHER" id="PTHR12775:SF2">
    <property type="entry name" value="REPLICATION TERMINATION FACTOR 2"/>
    <property type="match status" value="1"/>
</dbReference>
<dbReference type="InterPro" id="IPR027799">
    <property type="entry name" value="Rtf2_RING-finger"/>
</dbReference>
<dbReference type="GO" id="GO:0005634">
    <property type="term" value="C:nucleus"/>
    <property type="evidence" value="ECO:0000318"/>
    <property type="project" value="GO_Central"/>
</dbReference>
<organism evidence="2">
    <name type="scientific">Nicotiana tabacum</name>
    <name type="common">Common tobacco</name>
    <dbReference type="NCBI Taxonomy" id="4097"/>
    <lineage>
        <taxon>Eukaryota</taxon>
        <taxon>Viridiplantae</taxon>
        <taxon>Streptophyta</taxon>
        <taxon>Embryophyta</taxon>
        <taxon>Tracheophyta</taxon>
        <taxon>Spermatophyta</taxon>
        <taxon>Magnoliopsida</taxon>
        <taxon>eudicotyledons</taxon>
        <taxon>Gunneridae</taxon>
        <taxon>Pentapetalae</taxon>
        <taxon>asterids</taxon>
        <taxon>lamiids</taxon>
        <taxon>Solanales</taxon>
        <taxon>Solanaceae</taxon>
        <taxon>Nicotianoideae</taxon>
        <taxon>Nicotianeae</taxon>
        <taxon>Nicotiana</taxon>
    </lineage>
</organism>
<dbReference type="PaxDb" id="4097-A0A1S4CWM8"/>
<dbReference type="AlphaFoldDB" id="A0A1S4CWM8"/>
<dbReference type="PANTHER" id="PTHR12775">
    <property type="entry name" value="PROTEIN C20ORF43 HOMOLOG"/>
    <property type="match status" value="1"/>
</dbReference>
<dbReference type="KEGG" id="nta:107823416"/>
<dbReference type="CDD" id="cd16653">
    <property type="entry name" value="RING-like_Rtf2"/>
    <property type="match status" value="1"/>
</dbReference>
<dbReference type="RefSeq" id="XP_016505542.1">
    <property type="nucleotide sequence ID" value="XM_016650056.1"/>
</dbReference>
<dbReference type="OrthoDB" id="247013at2759"/>
<dbReference type="InterPro" id="IPR000626">
    <property type="entry name" value="Ubiquitin-like_dom"/>
</dbReference>
<name>A0A1S4CWM8_TOBAC</name>
<evidence type="ECO:0000259" key="1">
    <source>
        <dbReference type="PROSITE" id="PS50053"/>
    </source>
</evidence>
<proteinExistence type="predicted"/>
<gene>
    <name evidence="2" type="primary">LOC107823416</name>
</gene>